<proteinExistence type="predicted"/>
<keyword evidence="2" id="KW-1185">Reference proteome</keyword>
<evidence type="ECO:0000313" key="2">
    <source>
        <dbReference type="Proteomes" id="UP000253383"/>
    </source>
</evidence>
<dbReference type="RefSeq" id="WP_114410055.1">
    <property type="nucleotide sequence ID" value="NZ_QOWE01000040.1"/>
</dbReference>
<sequence>MMTPLKPNRYYVVQKEPVLLTEKHIKELQPPNEPQPIKLTKPWLLAFGFEPDKAANVWNFENARLVAGMNCWLCVKSRRYIQFVHELQDLFEEHFRETTLVLKSHSFYISGPV</sequence>
<dbReference type="EMBL" id="QOWE01000040">
    <property type="protein sequence ID" value="RCR65588.1"/>
    <property type="molecule type" value="Genomic_DNA"/>
</dbReference>
<reference evidence="1 2" key="1">
    <citation type="submission" date="2018-07" db="EMBL/GenBank/DDBJ databases">
        <title>Genome analysis of Larkinella rosea.</title>
        <authorList>
            <person name="Zhou Z."/>
            <person name="Wang G."/>
        </authorList>
    </citation>
    <scope>NUCLEOTIDE SEQUENCE [LARGE SCALE GENOMIC DNA]</scope>
    <source>
        <strain evidence="2">zzj9</strain>
    </source>
</reference>
<comment type="caution">
    <text evidence="1">The sequence shown here is derived from an EMBL/GenBank/DDBJ whole genome shotgun (WGS) entry which is preliminary data.</text>
</comment>
<accession>A0A368JD44</accession>
<evidence type="ECO:0000313" key="1">
    <source>
        <dbReference type="EMBL" id="RCR65588.1"/>
    </source>
</evidence>
<organism evidence="1 2">
    <name type="scientific">Larkinella punicea</name>
    <dbReference type="NCBI Taxonomy" id="2315727"/>
    <lineage>
        <taxon>Bacteria</taxon>
        <taxon>Pseudomonadati</taxon>
        <taxon>Bacteroidota</taxon>
        <taxon>Cytophagia</taxon>
        <taxon>Cytophagales</taxon>
        <taxon>Spirosomataceae</taxon>
        <taxon>Larkinella</taxon>
    </lineage>
</organism>
<protein>
    <submittedName>
        <fullName evidence="1">Uncharacterized protein</fullName>
    </submittedName>
</protein>
<dbReference type="AlphaFoldDB" id="A0A368JD44"/>
<dbReference type="Proteomes" id="UP000253383">
    <property type="component" value="Unassembled WGS sequence"/>
</dbReference>
<name>A0A368JD44_9BACT</name>
<gene>
    <name evidence="1" type="ORF">DUE52_31165</name>
</gene>
<dbReference type="OrthoDB" id="956134at2"/>